<feature type="compositionally biased region" description="Basic and acidic residues" evidence="1">
    <location>
        <begin position="9"/>
        <end position="20"/>
    </location>
</feature>
<feature type="region of interest" description="Disordered" evidence="1">
    <location>
        <begin position="169"/>
        <end position="192"/>
    </location>
</feature>
<dbReference type="AlphaFoldDB" id="A0A194VH45"/>
<feature type="compositionally biased region" description="Basic and acidic residues" evidence="1">
    <location>
        <begin position="90"/>
        <end position="104"/>
    </location>
</feature>
<feature type="compositionally biased region" description="Basic and acidic residues" evidence="1">
    <location>
        <begin position="52"/>
        <end position="82"/>
    </location>
</feature>
<reference evidence="3" key="1">
    <citation type="submission" date="2014-12" db="EMBL/GenBank/DDBJ databases">
        <title>Genome Sequence of Valsa Canker Pathogens Uncovers a Specific Adaption of Colonization on Woody Bark.</title>
        <authorList>
            <person name="Yin Z."/>
            <person name="Liu H."/>
            <person name="Gao X."/>
            <person name="Li Z."/>
            <person name="Song N."/>
            <person name="Ke X."/>
            <person name="Dai Q."/>
            <person name="Wu Y."/>
            <person name="Sun Y."/>
            <person name="Xu J.-R."/>
            <person name="Kang Z.K."/>
            <person name="Wang L."/>
            <person name="Huang L."/>
        </authorList>
    </citation>
    <scope>NUCLEOTIDE SEQUENCE [LARGE SCALE GENOMIC DNA]</scope>
    <source>
        <strain evidence="3">SXYL134</strain>
    </source>
</reference>
<dbReference type="Proteomes" id="UP000078576">
    <property type="component" value="Unassembled WGS sequence"/>
</dbReference>
<accession>A0A194VH45</accession>
<gene>
    <name evidence="2" type="ORF">VP1G_11469</name>
</gene>
<dbReference type="EMBL" id="KN714858">
    <property type="protein sequence ID" value="KUI63096.1"/>
    <property type="molecule type" value="Genomic_DNA"/>
</dbReference>
<feature type="region of interest" description="Disordered" evidence="1">
    <location>
        <begin position="1"/>
        <end position="124"/>
    </location>
</feature>
<sequence length="192" mass="20594">MRQQVHHQRRDDGDVQRRGGDQPSGAEEIVPLRRRARIGNNQGAARAPRHSRPGERSLEQQVRQRDVPPADKVLHDVGDKGDNLLLPQRRPADHIGREPVDAHTRPYNARPEARRVGAADGPLGDGLGVGVVGEVVAVRPERPVEVALVADLEPAVGHVLGAVDVDAPGAVPEEHRPLAWADDGGGVEDGKG</sequence>
<proteinExistence type="predicted"/>
<evidence type="ECO:0000313" key="3">
    <source>
        <dbReference type="Proteomes" id="UP000078576"/>
    </source>
</evidence>
<organism evidence="2 3">
    <name type="scientific">Cytospora mali</name>
    <name type="common">Apple Valsa canker fungus</name>
    <name type="synonym">Valsa mali</name>
    <dbReference type="NCBI Taxonomy" id="578113"/>
    <lineage>
        <taxon>Eukaryota</taxon>
        <taxon>Fungi</taxon>
        <taxon>Dikarya</taxon>
        <taxon>Ascomycota</taxon>
        <taxon>Pezizomycotina</taxon>
        <taxon>Sordariomycetes</taxon>
        <taxon>Sordariomycetidae</taxon>
        <taxon>Diaporthales</taxon>
        <taxon>Cytosporaceae</taxon>
        <taxon>Cytospora</taxon>
    </lineage>
</organism>
<protein>
    <submittedName>
        <fullName evidence="2">Uncharacterized protein</fullName>
    </submittedName>
</protein>
<evidence type="ECO:0000256" key="1">
    <source>
        <dbReference type="SAM" id="MobiDB-lite"/>
    </source>
</evidence>
<keyword evidence="3" id="KW-1185">Reference proteome</keyword>
<name>A0A194VH45_CYTMA</name>
<evidence type="ECO:0000313" key="2">
    <source>
        <dbReference type="EMBL" id="KUI63096.1"/>
    </source>
</evidence>